<comment type="caution">
    <text evidence="2">The sequence shown here is derived from an EMBL/GenBank/DDBJ whole genome shotgun (WGS) entry which is preliminary data.</text>
</comment>
<proteinExistence type="predicted"/>
<evidence type="ECO:0000313" key="2">
    <source>
        <dbReference type="EMBL" id="CAB1415034.1"/>
    </source>
</evidence>
<dbReference type="Proteomes" id="UP001153269">
    <property type="component" value="Unassembled WGS sequence"/>
</dbReference>
<sequence>MKRESSFIHFSFEVRQRGRPGASALVSTVSIHHASSSLSRSQQIKAPGRARNTNSVVKTLLPRHSDSKWRKSRDTGQREDVFLREDETQGHRDTSNMSVNTEDTLLAWLLFQERALKEPLLRKREGAVEYLHCGRHRFDTRVQLPSQVEGSEENEQPCTATPACTRINDRGVKAPRTGRPGCLLPGHRDPGLRRARTASPGDPRPSSRPGREGQRRGQSV</sequence>
<feature type="compositionally biased region" description="Basic and acidic residues" evidence="1">
    <location>
        <begin position="209"/>
        <end position="220"/>
    </location>
</feature>
<protein>
    <submittedName>
        <fullName evidence="2">Uncharacterized protein</fullName>
    </submittedName>
</protein>
<accession>A0A9N7TN41</accession>
<dbReference type="EMBL" id="CADEAL010000136">
    <property type="protein sequence ID" value="CAB1415034.1"/>
    <property type="molecule type" value="Genomic_DNA"/>
</dbReference>
<feature type="region of interest" description="Disordered" evidence="1">
    <location>
        <begin position="169"/>
        <end position="220"/>
    </location>
</feature>
<reference evidence="2" key="1">
    <citation type="submission" date="2020-03" db="EMBL/GenBank/DDBJ databases">
        <authorList>
            <person name="Weist P."/>
        </authorList>
    </citation>
    <scope>NUCLEOTIDE SEQUENCE</scope>
</reference>
<organism evidence="2 3">
    <name type="scientific">Pleuronectes platessa</name>
    <name type="common">European plaice</name>
    <dbReference type="NCBI Taxonomy" id="8262"/>
    <lineage>
        <taxon>Eukaryota</taxon>
        <taxon>Metazoa</taxon>
        <taxon>Chordata</taxon>
        <taxon>Craniata</taxon>
        <taxon>Vertebrata</taxon>
        <taxon>Euteleostomi</taxon>
        <taxon>Actinopterygii</taxon>
        <taxon>Neopterygii</taxon>
        <taxon>Teleostei</taxon>
        <taxon>Neoteleostei</taxon>
        <taxon>Acanthomorphata</taxon>
        <taxon>Carangaria</taxon>
        <taxon>Pleuronectiformes</taxon>
        <taxon>Pleuronectoidei</taxon>
        <taxon>Pleuronectidae</taxon>
        <taxon>Pleuronectes</taxon>
    </lineage>
</organism>
<evidence type="ECO:0000313" key="3">
    <source>
        <dbReference type="Proteomes" id="UP001153269"/>
    </source>
</evidence>
<evidence type="ECO:0000256" key="1">
    <source>
        <dbReference type="SAM" id="MobiDB-lite"/>
    </source>
</evidence>
<dbReference type="AlphaFoldDB" id="A0A9N7TN41"/>
<name>A0A9N7TN41_PLEPL</name>
<keyword evidence="3" id="KW-1185">Reference proteome</keyword>
<gene>
    <name evidence="2" type="ORF">PLEPLA_LOCUS2747</name>
</gene>